<gene>
    <name evidence="1" type="ORF">PAXRUDRAFT_19359</name>
</gene>
<proteinExistence type="predicted"/>
<reference evidence="1 2" key="1">
    <citation type="submission" date="2014-04" db="EMBL/GenBank/DDBJ databases">
        <authorList>
            <consortium name="DOE Joint Genome Institute"/>
            <person name="Kuo A."/>
            <person name="Kohler A."/>
            <person name="Jargeat P."/>
            <person name="Nagy L.G."/>
            <person name="Floudas D."/>
            <person name="Copeland A."/>
            <person name="Barry K.W."/>
            <person name="Cichocki N."/>
            <person name="Veneault-Fourrey C."/>
            <person name="LaButti K."/>
            <person name="Lindquist E.A."/>
            <person name="Lipzen A."/>
            <person name="Lundell T."/>
            <person name="Morin E."/>
            <person name="Murat C."/>
            <person name="Sun H."/>
            <person name="Tunlid A."/>
            <person name="Henrissat B."/>
            <person name="Grigoriev I.V."/>
            <person name="Hibbett D.S."/>
            <person name="Martin F."/>
            <person name="Nordberg H.P."/>
            <person name="Cantor M.N."/>
            <person name="Hua S.X."/>
        </authorList>
    </citation>
    <scope>NUCLEOTIDE SEQUENCE [LARGE SCALE GENOMIC DNA]</scope>
    <source>
        <strain evidence="1 2">Ve08.2h10</strain>
    </source>
</reference>
<evidence type="ECO:0000313" key="1">
    <source>
        <dbReference type="EMBL" id="KIK74996.1"/>
    </source>
</evidence>
<keyword evidence="2" id="KW-1185">Reference proteome</keyword>
<accession>A0A0D0CV69</accession>
<sequence length="206" mass="22500">MINFFTKFEADNIQEMSAMLLERLVFLYEGLNHNDPSKAFQLHFMIELLAATHLQSIKGFDHISALNTHSLAQSGVTGIIGLCSAVLECAVQLINQGKINFTQNNVKGKGTVKTPLKLNKGSVKESNVAHAFSDQNQGGTARELTISAGNCTATQLEAILERAGASLLPPLELSDDNLQVVESDEEYALLCESNSFWSPVFFCVHI</sequence>
<dbReference type="EMBL" id="KN828417">
    <property type="protein sequence ID" value="KIK74996.1"/>
    <property type="molecule type" value="Genomic_DNA"/>
</dbReference>
<name>A0A0D0CV69_9AGAM</name>
<evidence type="ECO:0000313" key="2">
    <source>
        <dbReference type="Proteomes" id="UP000054538"/>
    </source>
</evidence>
<dbReference type="Proteomes" id="UP000054538">
    <property type="component" value="Unassembled WGS sequence"/>
</dbReference>
<dbReference type="OrthoDB" id="2690833at2759"/>
<dbReference type="HOGENOM" id="CLU_1332318_0_0_1"/>
<dbReference type="InParanoid" id="A0A0D0CV69"/>
<protein>
    <submittedName>
        <fullName evidence="1">Uncharacterized protein</fullName>
    </submittedName>
</protein>
<organism evidence="1 2">
    <name type="scientific">Paxillus rubicundulus Ve08.2h10</name>
    <dbReference type="NCBI Taxonomy" id="930991"/>
    <lineage>
        <taxon>Eukaryota</taxon>
        <taxon>Fungi</taxon>
        <taxon>Dikarya</taxon>
        <taxon>Basidiomycota</taxon>
        <taxon>Agaricomycotina</taxon>
        <taxon>Agaricomycetes</taxon>
        <taxon>Agaricomycetidae</taxon>
        <taxon>Boletales</taxon>
        <taxon>Paxilineae</taxon>
        <taxon>Paxillaceae</taxon>
        <taxon>Paxillus</taxon>
    </lineage>
</organism>
<dbReference type="AlphaFoldDB" id="A0A0D0CV69"/>
<reference evidence="2" key="2">
    <citation type="submission" date="2015-01" db="EMBL/GenBank/DDBJ databases">
        <title>Evolutionary Origins and Diversification of the Mycorrhizal Mutualists.</title>
        <authorList>
            <consortium name="DOE Joint Genome Institute"/>
            <consortium name="Mycorrhizal Genomics Consortium"/>
            <person name="Kohler A."/>
            <person name="Kuo A."/>
            <person name="Nagy L.G."/>
            <person name="Floudas D."/>
            <person name="Copeland A."/>
            <person name="Barry K.W."/>
            <person name="Cichocki N."/>
            <person name="Veneault-Fourrey C."/>
            <person name="LaButti K."/>
            <person name="Lindquist E.A."/>
            <person name="Lipzen A."/>
            <person name="Lundell T."/>
            <person name="Morin E."/>
            <person name="Murat C."/>
            <person name="Riley R."/>
            <person name="Ohm R."/>
            <person name="Sun H."/>
            <person name="Tunlid A."/>
            <person name="Henrissat B."/>
            <person name="Grigoriev I.V."/>
            <person name="Hibbett D.S."/>
            <person name="Martin F."/>
        </authorList>
    </citation>
    <scope>NUCLEOTIDE SEQUENCE [LARGE SCALE GENOMIC DNA]</scope>
    <source>
        <strain evidence="2">Ve08.2h10</strain>
    </source>
</reference>